<proteinExistence type="predicted"/>
<protein>
    <submittedName>
        <fullName evidence="2">Uncharacterized protein</fullName>
    </submittedName>
</protein>
<accession>A0ABU6U4R2</accession>
<evidence type="ECO:0000313" key="3">
    <source>
        <dbReference type="Proteomes" id="UP001341840"/>
    </source>
</evidence>
<organism evidence="2 3">
    <name type="scientific">Stylosanthes scabra</name>
    <dbReference type="NCBI Taxonomy" id="79078"/>
    <lineage>
        <taxon>Eukaryota</taxon>
        <taxon>Viridiplantae</taxon>
        <taxon>Streptophyta</taxon>
        <taxon>Embryophyta</taxon>
        <taxon>Tracheophyta</taxon>
        <taxon>Spermatophyta</taxon>
        <taxon>Magnoliopsida</taxon>
        <taxon>eudicotyledons</taxon>
        <taxon>Gunneridae</taxon>
        <taxon>Pentapetalae</taxon>
        <taxon>rosids</taxon>
        <taxon>fabids</taxon>
        <taxon>Fabales</taxon>
        <taxon>Fabaceae</taxon>
        <taxon>Papilionoideae</taxon>
        <taxon>50 kb inversion clade</taxon>
        <taxon>dalbergioids sensu lato</taxon>
        <taxon>Dalbergieae</taxon>
        <taxon>Pterocarpus clade</taxon>
        <taxon>Stylosanthes</taxon>
    </lineage>
</organism>
<gene>
    <name evidence="2" type="ORF">PIB30_007995</name>
</gene>
<name>A0ABU6U4R2_9FABA</name>
<evidence type="ECO:0000313" key="2">
    <source>
        <dbReference type="EMBL" id="MED6155759.1"/>
    </source>
</evidence>
<comment type="caution">
    <text evidence="2">The sequence shown here is derived from an EMBL/GenBank/DDBJ whole genome shotgun (WGS) entry which is preliminary data.</text>
</comment>
<dbReference type="EMBL" id="JASCZI010120846">
    <property type="protein sequence ID" value="MED6155759.1"/>
    <property type="molecule type" value="Genomic_DNA"/>
</dbReference>
<dbReference type="Proteomes" id="UP001341840">
    <property type="component" value="Unassembled WGS sequence"/>
</dbReference>
<feature type="compositionally biased region" description="Basic and acidic residues" evidence="1">
    <location>
        <begin position="103"/>
        <end position="115"/>
    </location>
</feature>
<evidence type="ECO:0000256" key="1">
    <source>
        <dbReference type="SAM" id="MobiDB-lite"/>
    </source>
</evidence>
<sequence length="157" mass="17610">MDSRCSDFALHVCEVSSCGPREEAVLVGAACPGGSCESGWNRCRSIVHQIRVVPTDHGGWPSQQYLQWWERSCRRRYLSVEPVLRDPRGMRLPDSVPPATTQPRDELVLPHDAPVRGRRARQQRPDARRKGKGVASSSRLQDQPGGDAVTEEVERDR</sequence>
<feature type="region of interest" description="Disordered" evidence="1">
    <location>
        <begin position="84"/>
        <end position="157"/>
    </location>
</feature>
<keyword evidence="3" id="KW-1185">Reference proteome</keyword>
<reference evidence="2 3" key="1">
    <citation type="journal article" date="2023" name="Plants (Basel)">
        <title>Bridging the Gap: Combining Genomics and Transcriptomics Approaches to Understand Stylosanthes scabra, an Orphan Legume from the Brazilian Caatinga.</title>
        <authorList>
            <person name="Ferreira-Neto J.R.C."/>
            <person name="da Silva M.D."/>
            <person name="Binneck E."/>
            <person name="de Melo N.F."/>
            <person name="da Silva R.H."/>
            <person name="de Melo A.L.T.M."/>
            <person name="Pandolfi V."/>
            <person name="Bustamante F.O."/>
            <person name="Brasileiro-Vidal A.C."/>
            <person name="Benko-Iseppon A.M."/>
        </authorList>
    </citation>
    <scope>NUCLEOTIDE SEQUENCE [LARGE SCALE GENOMIC DNA]</scope>
    <source>
        <tissue evidence="2">Leaves</tissue>
    </source>
</reference>